<accession>A0A9P6BVL5</accession>
<gene>
    <name evidence="2" type="ORF">P691DRAFT_690141</name>
</gene>
<dbReference type="AlphaFoldDB" id="A0A9P6BVL5"/>
<dbReference type="OrthoDB" id="3269232at2759"/>
<name>A0A9P6BVL5_9AGAR</name>
<organism evidence="2 3">
    <name type="scientific">Macrolepiota fuliginosa MF-IS2</name>
    <dbReference type="NCBI Taxonomy" id="1400762"/>
    <lineage>
        <taxon>Eukaryota</taxon>
        <taxon>Fungi</taxon>
        <taxon>Dikarya</taxon>
        <taxon>Basidiomycota</taxon>
        <taxon>Agaricomycotina</taxon>
        <taxon>Agaricomycetes</taxon>
        <taxon>Agaricomycetidae</taxon>
        <taxon>Agaricales</taxon>
        <taxon>Agaricineae</taxon>
        <taxon>Agaricaceae</taxon>
        <taxon>Macrolepiota</taxon>
    </lineage>
</organism>
<dbReference type="Proteomes" id="UP000807342">
    <property type="component" value="Unassembled WGS sequence"/>
</dbReference>
<evidence type="ECO:0000313" key="2">
    <source>
        <dbReference type="EMBL" id="KAF9439658.1"/>
    </source>
</evidence>
<feature type="non-terminal residue" evidence="2">
    <location>
        <position position="113"/>
    </location>
</feature>
<comment type="caution">
    <text evidence="2">The sequence shown here is derived from an EMBL/GenBank/DDBJ whole genome shotgun (WGS) entry which is preliminary data.</text>
</comment>
<feature type="region of interest" description="Disordered" evidence="1">
    <location>
        <begin position="1"/>
        <end position="20"/>
    </location>
</feature>
<sequence length="113" mass="12863">MQLLPNQPIANTNPANSMLPSNIEPKMQNKIALLTALCKAQSEVDGLRQQVCELQAENILNEIYCNKLQFQLTFKEKKGGRGKNGKLLDDGLPHMLSSNEFYERVVQFTQWQQ</sequence>
<keyword evidence="3" id="KW-1185">Reference proteome</keyword>
<protein>
    <submittedName>
        <fullName evidence="2">Uncharacterized protein</fullName>
    </submittedName>
</protein>
<reference evidence="2" key="1">
    <citation type="submission" date="2020-11" db="EMBL/GenBank/DDBJ databases">
        <authorList>
            <consortium name="DOE Joint Genome Institute"/>
            <person name="Ahrendt S."/>
            <person name="Riley R."/>
            <person name="Andreopoulos W."/>
            <person name="Labutti K."/>
            <person name="Pangilinan J."/>
            <person name="Ruiz-Duenas F.J."/>
            <person name="Barrasa J.M."/>
            <person name="Sanchez-Garcia M."/>
            <person name="Camarero S."/>
            <person name="Miyauchi S."/>
            <person name="Serrano A."/>
            <person name="Linde D."/>
            <person name="Babiker R."/>
            <person name="Drula E."/>
            <person name="Ayuso-Fernandez I."/>
            <person name="Pacheco R."/>
            <person name="Padilla G."/>
            <person name="Ferreira P."/>
            <person name="Barriuso J."/>
            <person name="Kellner H."/>
            <person name="Castanera R."/>
            <person name="Alfaro M."/>
            <person name="Ramirez L."/>
            <person name="Pisabarro A.G."/>
            <person name="Kuo A."/>
            <person name="Tritt A."/>
            <person name="Lipzen A."/>
            <person name="He G."/>
            <person name="Yan M."/>
            <person name="Ng V."/>
            <person name="Cullen D."/>
            <person name="Martin F."/>
            <person name="Rosso M.-N."/>
            <person name="Henrissat B."/>
            <person name="Hibbett D."/>
            <person name="Martinez A.T."/>
            <person name="Grigoriev I.V."/>
        </authorList>
    </citation>
    <scope>NUCLEOTIDE SEQUENCE</scope>
    <source>
        <strain evidence="2">MF-IS2</strain>
    </source>
</reference>
<evidence type="ECO:0000256" key="1">
    <source>
        <dbReference type="SAM" id="MobiDB-lite"/>
    </source>
</evidence>
<proteinExistence type="predicted"/>
<evidence type="ECO:0000313" key="3">
    <source>
        <dbReference type="Proteomes" id="UP000807342"/>
    </source>
</evidence>
<dbReference type="EMBL" id="MU153735">
    <property type="protein sequence ID" value="KAF9439658.1"/>
    <property type="molecule type" value="Genomic_DNA"/>
</dbReference>